<gene>
    <name evidence="2" type="ORF">ACFSCX_21635</name>
</gene>
<dbReference type="InterPro" id="IPR021683">
    <property type="entry name" value="DUF3267"/>
</dbReference>
<comment type="caution">
    <text evidence="2">The sequence shown here is derived from an EMBL/GenBank/DDBJ whole genome shotgun (WGS) entry which is preliminary data.</text>
</comment>
<keyword evidence="3" id="KW-1185">Reference proteome</keyword>
<reference evidence="3" key="1">
    <citation type="journal article" date="2019" name="Int. J. Syst. Evol. Microbiol.">
        <title>The Global Catalogue of Microorganisms (GCM) 10K type strain sequencing project: providing services to taxonomists for standard genome sequencing and annotation.</title>
        <authorList>
            <consortium name="The Broad Institute Genomics Platform"/>
            <consortium name="The Broad Institute Genome Sequencing Center for Infectious Disease"/>
            <person name="Wu L."/>
            <person name="Ma J."/>
        </authorList>
    </citation>
    <scope>NUCLEOTIDE SEQUENCE [LARGE SCALE GENOMIC DNA]</scope>
    <source>
        <strain evidence="3">CCUG 49339</strain>
    </source>
</reference>
<protein>
    <submittedName>
        <fullName evidence="2">DUF3267 domain-containing protein</fullName>
    </submittedName>
</protein>
<evidence type="ECO:0000256" key="1">
    <source>
        <dbReference type="SAM" id="Phobius"/>
    </source>
</evidence>
<feature type="transmembrane region" description="Helical" evidence="1">
    <location>
        <begin position="106"/>
        <end position="128"/>
    </location>
</feature>
<evidence type="ECO:0000313" key="3">
    <source>
        <dbReference type="Proteomes" id="UP001597214"/>
    </source>
</evidence>
<name>A0ABW4LW08_9BACI</name>
<keyword evidence="1" id="KW-0472">Membrane</keyword>
<feature type="transmembrane region" description="Helical" evidence="1">
    <location>
        <begin position="52"/>
        <end position="77"/>
    </location>
</feature>
<dbReference type="Pfam" id="PF11667">
    <property type="entry name" value="DUF3267"/>
    <property type="match status" value="1"/>
</dbReference>
<feature type="transmembrane region" description="Helical" evidence="1">
    <location>
        <begin position="18"/>
        <end position="40"/>
    </location>
</feature>
<dbReference type="RefSeq" id="WP_377930338.1">
    <property type="nucleotide sequence ID" value="NZ_JBHUEM010000052.1"/>
</dbReference>
<organism evidence="2 3">
    <name type="scientific">Bacillus salitolerans</name>
    <dbReference type="NCBI Taxonomy" id="1437434"/>
    <lineage>
        <taxon>Bacteria</taxon>
        <taxon>Bacillati</taxon>
        <taxon>Bacillota</taxon>
        <taxon>Bacilli</taxon>
        <taxon>Bacillales</taxon>
        <taxon>Bacillaceae</taxon>
        <taxon>Bacillus</taxon>
    </lineage>
</organism>
<proteinExistence type="predicted"/>
<sequence>MNCWKTINLSKDYGFHRLFFLSFLTAIIAFIVNFLLLQFIFSTNQLEDNGLIYVLVSAFLLYPLHQIIHISVLRMLGKKVHVRLKRRGFLPIITIKHCQLLSKQTAIFSVLSPLLTITTVLIILIMFFPSYIHYFSILLALNLGVCVTDLLYSYQFMKAPKRCYMEESNGGYDILIQKY</sequence>
<keyword evidence="1" id="KW-1133">Transmembrane helix</keyword>
<accession>A0ABW4LW08</accession>
<dbReference type="Proteomes" id="UP001597214">
    <property type="component" value="Unassembled WGS sequence"/>
</dbReference>
<feature type="transmembrane region" description="Helical" evidence="1">
    <location>
        <begin position="134"/>
        <end position="152"/>
    </location>
</feature>
<keyword evidence="1" id="KW-0812">Transmembrane</keyword>
<evidence type="ECO:0000313" key="2">
    <source>
        <dbReference type="EMBL" id="MFD1739116.1"/>
    </source>
</evidence>
<dbReference type="EMBL" id="JBHUEM010000052">
    <property type="protein sequence ID" value="MFD1739116.1"/>
    <property type="molecule type" value="Genomic_DNA"/>
</dbReference>